<evidence type="ECO:0000256" key="3">
    <source>
        <dbReference type="ARBA" id="ARBA00022679"/>
    </source>
</evidence>
<dbReference type="PROSITE" id="PS51466">
    <property type="entry name" value="PINIT"/>
    <property type="match status" value="1"/>
</dbReference>
<comment type="similarity">
    <text evidence="2">Belongs to the PIAS family.</text>
</comment>
<reference evidence="12" key="1">
    <citation type="submission" date="2022-07" db="EMBL/GenBank/DDBJ databases">
        <title>Phylogenomic reconstructions and comparative analyses of Kickxellomycotina fungi.</title>
        <authorList>
            <person name="Reynolds N.K."/>
            <person name="Stajich J.E."/>
            <person name="Barry K."/>
            <person name="Grigoriev I.V."/>
            <person name="Crous P."/>
            <person name="Smith M.E."/>
        </authorList>
    </citation>
    <scope>NUCLEOTIDE SEQUENCE</scope>
    <source>
        <strain evidence="12">NRRL 1565</strain>
    </source>
</reference>
<keyword evidence="13" id="KW-1185">Reference proteome</keyword>
<feature type="compositionally biased region" description="Polar residues" evidence="9">
    <location>
        <begin position="621"/>
        <end position="636"/>
    </location>
</feature>
<dbReference type="Gene3D" id="2.60.120.780">
    <property type="entry name" value="PINIT domain"/>
    <property type="match status" value="1"/>
</dbReference>
<feature type="region of interest" description="Disordered" evidence="9">
    <location>
        <begin position="611"/>
        <end position="636"/>
    </location>
</feature>
<keyword evidence="6" id="KW-0833">Ubl conjugation pathway</keyword>
<dbReference type="Pfam" id="PF14324">
    <property type="entry name" value="PINIT"/>
    <property type="match status" value="1"/>
</dbReference>
<comment type="pathway">
    <text evidence="1">Protein modification; protein sumoylation.</text>
</comment>
<feature type="domain" description="PINIT" evidence="11">
    <location>
        <begin position="1"/>
        <end position="131"/>
    </location>
</feature>
<keyword evidence="3" id="KW-0808">Transferase</keyword>
<dbReference type="GO" id="GO:0061665">
    <property type="term" value="F:SUMO ligase activity"/>
    <property type="evidence" value="ECO:0007669"/>
    <property type="project" value="TreeGrafter"/>
</dbReference>
<proteinExistence type="inferred from homology"/>
<keyword evidence="4" id="KW-0479">Metal-binding</keyword>
<dbReference type="GO" id="GO:0016874">
    <property type="term" value="F:ligase activity"/>
    <property type="evidence" value="ECO:0007669"/>
    <property type="project" value="UniProtKB-KW"/>
</dbReference>
<dbReference type="EMBL" id="JANBUO010000188">
    <property type="protein sequence ID" value="KAJ2806461.1"/>
    <property type="molecule type" value="Genomic_DNA"/>
</dbReference>
<evidence type="ECO:0000259" key="10">
    <source>
        <dbReference type="PROSITE" id="PS51044"/>
    </source>
</evidence>
<dbReference type="PROSITE" id="PS51044">
    <property type="entry name" value="ZF_SP_RING"/>
    <property type="match status" value="1"/>
</dbReference>
<evidence type="ECO:0000313" key="12">
    <source>
        <dbReference type="EMBL" id="KAJ2806461.1"/>
    </source>
</evidence>
<feature type="region of interest" description="Disordered" evidence="9">
    <location>
        <begin position="287"/>
        <end position="306"/>
    </location>
</feature>
<feature type="domain" description="SP-RING-type" evidence="10">
    <location>
        <begin position="162"/>
        <end position="248"/>
    </location>
</feature>
<evidence type="ECO:0000256" key="5">
    <source>
        <dbReference type="ARBA" id="ARBA00022771"/>
    </source>
</evidence>
<sequence>MTPVVCAPSGGRRHTKTISVKLTSDQVDLLSTDTSDPSKMQYGVYLYMAPYHKVCMELRDKPGRPVQVEIPMSFMARINGTGVLLNNAMSYNPMELTSSFRVTTEYANRVDLVYTTSVAWVAAIVIAARHTPLSLAGQIRGRELASADEVRQQFFKGAAENGDDDVISEGALVNLKCPLGLCRIQIPSRSKNCKHSQCFDCETFLQFYQGKQQWRCPVCSIIIQSWKELIIDGYFDEILKKTSESDEQIYIEPDGVWKTKNNMSTPKSSVKRTSGRPLEVSEVDAIDVSDLSSSEQNAGPNKRRRTEFVDLTLDSDSEGSENSFDLPPMTQEEIEIVNAAEAAEASISSNDNTQTSQVTPATTTSTTTSAPAAPEPTDVAPTPSSVPSTVSDRAAAAPSSATPFRPILPAAADPAVPASNPSTPALSRVSSAQYVANSSTLSRQTMASYAWATAPRRRIDTTTRPISAPTSTTPIRSGHGTTTTPSVSGHENSRRIAYTATHRRVRTGIGRRSTGNNIAPPHLARGISETHNQAQRSAVISNTVRAPISAPVSPTGLTSHAQALPSASTTMTVAPMQVPNLPAPNRTPQRSPHRSPVIGMSPTYTTLFLNAQLGGPRPPVNNASATSQSDSRTTTM</sequence>
<feature type="compositionally biased region" description="Low complexity" evidence="9">
    <location>
        <begin position="344"/>
        <end position="392"/>
    </location>
</feature>
<dbReference type="PANTHER" id="PTHR10782">
    <property type="entry name" value="ZINC FINGER MIZ DOMAIN-CONTAINING PROTEIN"/>
    <property type="match status" value="1"/>
</dbReference>
<keyword evidence="5 8" id="KW-0863">Zinc-finger</keyword>
<dbReference type="OrthoDB" id="28127at2759"/>
<dbReference type="InterPro" id="IPR038654">
    <property type="entry name" value="PINIT_sf"/>
</dbReference>
<feature type="region of interest" description="Disordered" evidence="9">
    <location>
        <begin position="344"/>
        <end position="406"/>
    </location>
</feature>
<dbReference type="Gene3D" id="3.30.40.10">
    <property type="entry name" value="Zinc/RING finger domain, C3HC4 (zinc finger)"/>
    <property type="match status" value="1"/>
</dbReference>
<dbReference type="GO" id="GO:0008270">
    <property type="term" value="F:zinc ion binding"/>
    <property type="evidence" value="ECO:0007669"/>
    <property type="project" value="UniProtKB-KW"/>
</dbReference>
<evidence type="ECO:0000256" key="8">
    <source>
        <dbReference type="PROSITE-ProRule" id="PRU00452"/>
    </source>
</evidence>
<evidence type="ECO:0000256" key="4">
    <source>
        <dbReference type="ARBA" id="ARBA00022723"/>
    </source>
</evidence>
<evidence type="ECO:0000256" key="1">
    <source>
        <dbReference type="ARBA" id="ARBA00004718"/>
    </source>
</evidence>
<comment type="caution">
    <text evidence="12">The sequence shown here is derived from an EMBL/GenBank/DDBJ whole genome shotgun (WGS) entry which is preliminary data.</text>
</comment>
<evidence type="ECO:0000256" key="7">
    <source>
        <dbReference type="ARBA" id="ARBA00022833"/>
    </source>
</evidence>
<feature type="compositionally biased region" description="Polar residues" evidence="9">
    <location>
        <begin position="290"/>
        <end position="299"/>
    </location>
</feature>
<accession>A0A9W8LVF2</accession>
<evidence type="ECO:0000256" key="9">
    <source>
        <dbReference type="SAM" id="MobiDB-lite"/>
    </source>
</evidence>
<protein>
    <submittedName>
        <fullName evidence="12">E3 SUMO-protein ligase pli1</fullName>
    </submittedName>
</protein>
<name>A0A9W8LVF2_9FUNG</name>
<keyword evidence="7" id="KW-0862">Zinc</keyword>
<organism evidence="12 13">
    <name type="scientific">Coemansia guatemalensis</name>
    <dbReference type="NCBI Taxonomy" id="2761395"/>
    <lineage>
        <taxon>Eukaryota</taxon>
        <taxon>Fungi</taxon>
        <taxon>Fungi incertae sedis</taxon>
        <taxon>Zoopagomycota</taxon>
        <taxon>Kickxellomycotina</taxon>
        <taxon>Kickxellomycetes</taxon>
        <taxon>Kickxellales</taxon>
        <taxon>Kickxellaceae</taxon>
        <taxon>Coemansia</taxon>
    </lineage>
</organism>
<evidence type="ECO:0000259" key="11">
    <source>
        <dbReference type="PROSITE" id="PS51466"/>
    </source>
</evidence>
<evidence type="ECO:0000313" key="13">
    <source>
        <dbReference type="Proteomes" id="UP001140094"/>
    </source>
</evidence>
<dbReference type="InterPro" id="IPR004181">
    <property type="entry name" value="Znf_MIZ"/>
</dbReference>
<evidence type="ECO:0000256" key="2">
    <source>
        <dbReference type="ARBA" id="ARBA00005383"/>
    </source>
</evidence>
<dbReference type="GO" id="GO:0000785">
    <property type="term" value="C:chromatin"/>
    <property type="evidence" value="ECO:0007669"/>
    <property type="project" value="TreeGrafter"/>
</dbReference>
<dbReference type="CDD" id="cd16650">
    <property type="entry name" value="SP-RING_PIAS-like"/>
    <property type="match status" value="1"/>
</dbReference>
<dbReference type="AlphaFoldDB" id="A0A9W8LVF2"/>
<dbReference type="Pfam" id="PF02891">
    <property type="entry name" value="zf-MIZ"/>
    <property type="match status" value="1"/>
</dbReference>
<dbReference type="Proteomes" id="UP001140094">
    <property type="component" value="Unassembled WGS sequence"/>
</dbReference>
<dbReference type="InterPro" id="IPR013083">
    <property type="entry name" value="Znf_RING/FYVE/PHD"/>
</dbReference>
<gene>
    <name evidence="12" type="primary">pli1</name>
    <name evidence="12" type="ORF">H4R20_001685</name>
</gene>
<feature type="compositionally biased region" description="Polar residues" evidence="9">
    <location>
        <begin position="468"/>
        <end position="490"/>
    </location>
</feature>
<dbReference type="PANTHER" id="PTHR10782:SF4">
    <property type="entry name" value="TONALLI, ISOFORM E"/>
    <property type="match status" value="1"/>
</dbReference>
<feature type="region of interest" description="Disordered" evidence="9">
    <location>
        <begin position="463"/>
        <end position="492"/>
    </location>
</feature>
<keyword evidence="12" id="KW-0436">Ligase</keyword>
<dbReference type="GO" id="GO:0016925">
    <property type="term" value="P:protein sumoylation"/>
    <property type="evidence" value="ECO:0007669"/>
    <property type="project" value="TreeGrafter"/>
</dbReference>
<evidence type="ECO:0000256" key="6">
    <source>
        <dbReference type="ARBA" id="ARBA00022786"/>
    </source>
</evidence>
<dbReference type="InterPro" id="IPR023321">
    <property type="entry name" value="PINIT"/>
</dbReference>